<dbReference type="AlphaFoldDB" id="X1CUT3"/>
<sequence>MAHMELRKYSTLWAPADSAADEANTPIFGVSAGEYVVAAAYKVETVFGPNCVINFGDGDGEVSYDAIAKGVTNVLALTKADGAYLANSMGKLYTSDDTIDVDYTAGASNASGKMRFFIVKGRLEP</sequence>
<accession>X1CUT3</accession>
<name>X1CUT3_9ZZZZ</name>
<comment type="caution">
    <text evidence="1">The sequence shown here is derived from an EMBL/GenBank/DDBJ whole genome shotgun (WGS) entry which is preliminary data.</text>
</comment>
<dbReference type="EMBL" id="BART01027739">
    <property type="protein sequence ID" value="GAG96732.1"/>
    <property type="molecule type" value="Genomic_DNA"/>
</dbReference>
<proteinExistence type="predicted"/>
<gene>
    <name evidence="1" type="ORF">S01H4_49105</name>
</gene>
<protein>
    <submittedName>
        <fullName evidence="1">Uncharacterized protein</fullName>
    </submittedName>
</protein>
<organism evidence="1">
    <name type="scientific">marine sediment metagenome</name>
    <dbReference type="NCBI Taxonomy" id="412755"/>
    <lineage>
        <taxon>unclassified sequences</taxon>
        <taxon>metagenomes</taxon>
        <taxon>ecological metagenomes</taxon>
    </lineage>
</organism>
<evidence type="ECO:0000313" key="1">
    <source>
        <dbReference type="EMBL" id="GAG96732.1"/>
    </source>
</evidence>
<reference evidence="1" key="1">
    <citation type="journal article" date="2014" name="Front. Microbiol.">
        <title>High frequency of phylogenetically diverse reductive dehalogenase-homologous genes in deep subseafloor sedimentary metagenomes.</title>
        <authorList>
            <person name="Kawai M."/>
            <person name="Futagami T."/>
            <person name="Toyoda A."/>
            <person name="Takaki Y."/>
            <person name="Nishi S."/>
            <person name="Hori S."/>
            <person name="Arai W."/>
            <person name="Tsubouchi T."/>
            <person name="Morono Y."/>
            <person name="Uchiyama I."/>
            <person name="Ito T."/>
            <person name="Fujiyama A."/>
            <person name="Inagaki F."/>
            <person name="Takami H."/>
        </authorList>
    </citation>
    <scope>NUCLEOTIDE SEQUENCE</scope>
    <source>
        <strain evidence="1">Expedition CK06-06</strain>
    </source>
</reference>